<evidence type="ECO:0000313" key="15">
    <source>
        <dbReference type="Proteomes" id="UP001597267"/>
    </source>
</evidence>
<keyword evidence="4 11" id="KW-0963">Cytoplasm</keyword>
<evidence type="ECO:0000259" key="12">
    <source>
        <dbReference type="PROSITE" id="PS51898"/>
    </source>
</evidence>
<dbReference type="InterPro" id="IPR002104">
    <property type="entry name" value="Integrase_catalytic"/>
</dbReference>
<evidence type="ECO:0000256" key="9">
    <source>
        <dbReference type="ARBA" id="ARBA00023172"/>
    </source>
</evidence>
<dbReference type="InterPro" id="IPR011932">
    <property type="entry name" value="Recomb_XerD"/>
</dbReference>
<accession>A0ABW4J7N3</accession>
<reference evidence="15" key="1">
    <citation type="journal article" date="2019" name="Int. J. Syst. Evol. Microbiol.">
        <title>The Global Catalogue of Microorganisms (GCM) 10K type strain sequencing project: providing services to taxonomists for standard genome sequencing and annotation.</title>
        <authorList>
            <consortium name="The Broad Institute Genomics Platform"/>
            <consortium name="The Broad Institute Genome Sequencing Center for Infectious Disease"/>
            <person name="Wu L."/>
            <person name="Ma J."/>
        </authorList>
    </citation>
    <scope>NUCLEOTIDE SEQUENCE [LARGE SCALE GENOMIC DNA]</scope>
    <source>
        <strain evidence="15">CCM 8896</strain>
    </source>
</reference>
<feature type="domain" description="Core-binding (CB)" evidence="13">
    <location>
        <begin position="3"/>
        <end position="88"/>
    </location>
</feature>
<dbReference type="Pfam" id="PF02899">
    <property type="entry name" value="Phage_int_SAM_1"/>
    <property type="match status" value="1"/>
</dbReference>
<evidence type="ECO:0000256" key="11">
    <source>
        <dbReference type="HAMAP-Rule" id="MF_01807"/>
    </source>
</evidence>
<evidence type="ECO:0000256" key="3">
    <source>
        <dbReference type="ARBA" id="ARBA00015810"/>
    </source>
</evidence>
<dbReference type="HAMAP" id="MF_01808">
    <property type="entry name" value="Recomb_XerC_XerD"/>
    <property type="match status" value="1"/>
</dbReference>
<feature type="active site" evidence="11">
    <location>
        <position position="149"/>
    </location>
</feature>
<evidence type="ECO:0000256" key="4">
    <source>
        <dbReference type="ARBA" id="ARBA00022490"/>
    </source>
</evidence>
<evidence type="ECO:0000256" key="7">
    <source>
        <dbReference type="ARBA" id="ARBA00022908"/>
    </source>
</evidence>
<proteinExistence type="inferred from homology"/>
<protein>
    <recommendedName>
        <fullName evidence="3 11">Tyrosine recombinase XerD</fullName>
    </recommendedName>
</protein>
<dbReference type="InterPro" id="IPR010998">
    <property type="entry name" value="Integrase_recombinase_N"/>
</dbReference>
<dbReference type="EMBL" id="JBHTOP010000013">
    <property type="protein sequence ID" value="MFD1671588.1"/>
    <property type="molecule type" value="Genomic_DNA"/>
</dbReference>
<dbReference type="CDD" id="cd00798">
    <property type="entry name" value="INT_XerDC_C"/>
    <property type="match status" value="1"/>
</dbReference>
<dbReference type="InterPro" id="IPR011010">
    <property type="entry name" value="DNA_brk_join_enz"/>
</dbReference>
<comment type="function">
    <text evidence="11">Site-specific tyrosine recombinase, which acts by catalyzing the cutting and rejoining of the recombining DNA molecules. The XerC-XerD complex is essential to convert dimers of the bacterial chromosome into monomers to permit their segregation at cell division. It also contributes to the segregational stability of plasmids.</text>
</comment>
<gene>
    <name evidence="11 14" type="primary">xerD</name>
    <name evidence="14" type="ORF">ACFQ5M_05735</name>
</gene>
<feature type="active site" evidence="11">
    <location>
        <position position="272"/>
    </location>
</feature>
<comment type="similarity">
    <text evidence="2 11">Belongs to the 'phage' integrase family. XerD subfamily.</text>
</comment>
<dbReference type="RefSeq" id="WP_125715645.1">
    <property type="nucleotide sequence ID" value="NZ_JBHTOP010000013.1"/>
</dbReference>
<dbReference type="PROSITE" id="PS51898">
    <property type="entry name" value="TYR_RECOMBINASE"/>
    <property type="match status" value="1"/>
</dbReference>
<keyword evidence="15" id="KW-1185">Reference proteome</keyword>
<keyword evidence="8 11" id="KW-0238">DNA-binding</keyword>
<feature type="active site" description="O-(3'-phospho-DNA)-tyrosine intermediate" evidence="11">
    <location>
        <position position="281"/>
    </location>
</feature>
<keyword evidence="5 11" id="KW-0132">Cell division</keyword>
<dbReference type="HAMAP" id="MF_01807">
    <property type="entry name" value="Recomb_XerD"/>
    <property type="match status" value="1"/>
</dbReference>
<dbReference type="InterPro" id="IPR050090">
    <property type="entry name" value="Tyrosine_recombinase_XerCD"/>
</dbReference>
<feature type="active site" evidence="11">
    <location>
        <position position="173"/>
    </location>
</feature>
<evidence type="ECO:0000259" key="13">
    <source>
        <dbReference type="PROSITE" id="PS51900"/>
    </source>
</evidence>
<sequence>MPDTLQESVQDYIRYLAVERGLSKQTQTSYYEDLKQFVAFVTAQKQVKFPEDSSEIAIFLKQQGQLGKATSSMARMVSTLRKFYQYLINEHVVKVDPMTQITLPKKQQALPVTLTMAEVEQLLKAPDTQKPLGIRDRAILEILYATGLRVSELTHITLEQLHLAIGLIQAIGKGNKERMLPVGDVASRWVQQYLQEVRPNLAAKHAPQSAIVFLNFRGQGMTRQAIWKIIKKYVIQCGITKDVTPHTLRHSFATHLLENGADLRVVQTLLGHTDISTTQIYTHLSTQRIREVYNHTHPRA</sequence>
<dbReference type="Gene3D" id="1.10.443.10">
    <property type="entry name" value="Intergrase catalytic core"/>
    <property type="match status" value="1"/>
</dbReference>
<comment type="subunit">
    <text evidence="11">Forms a cyclic heterotetrameric complex composed of two molecules of XerC and two molecules of XerD.</text>
</comment>
<dbReference type="Proteomes" id="UP001597267">
    <property type="component" value="Unassembled WGS sequence"/>
</dbReference>
<feature type="domain" description="Tyr recombinase" evidence="12">
    <location>
        <begin position="109"/>
        <end position="294"/>
    </location>
</feature>
<dbReference type="NCBIfam" id="NF001399">
    <property type="entry name" value="PRK00283.1"/>
    <property type="match status" value="1"/>
</dbReference>
<dbReference type="SUPFAM" id="SSF47823">
    <property type="entry name" value="lambda integrase-like, N-terminal domain"/>
    <property type="match status" value="1"/>
</dbReference>
<organism evidence="14 15">
    <name type="scientific">Agrilactobacillus yilanensis</name>
    <dbReference type="NCBI Taxonomy" id="2485997"/>
    <lineage>
        <taxon>Bacteria</taxon>
        <taxon>Bacillati</taxon>
        <taxon>Bacillota</taxon>
        <taxon>Bacilli</taxon>
        <taxon>Lactobacillales</taxon>
        <taxon>Lactobacillaceae</taxon>
        <taxon>Agrilactobacillus</taxon>
    </lineage>
</organism>
<evidence type="ECO:0000256" key="2">
    <source>
        <dbReference type="ARBA" id="ARBA00010450"/>
    </source>
</evidence>
<keyword evidence="9 11" id="KW-0233">DNA recombination</keyword>
<dbReference type="PROSITE" id="PS51900">
    <property type="entry name" value="CB"/>
    <property type="match status" value="1"/>
</dbReference>
<feature type="active site" evidence="11">
    <location>
        <position position="246"/>
    </location>
</feature>
<dbReference type="SUPFAM" id="SSF56349">
    <property type="entry name" value="DNA breaking-rejoining enzymes"/>
    <property type="match status" value="1"/>
</dbReference>
<keyword evidence="10 11" id="KW-0131">Cell cycle</keyword>
<dbReference type="InterPro" id="IPR004107">
    <property type="entry name" value="Integrase_SAM-like_N"/>
</dbReference>
<dbReference type="InterPro" id="IPR023009">
    <property type="entry name" value="Tyrosine_recombinase_XerC/XerD"/>
</dbReference>
<evidence type="ECO:0000256" key="1">
    <source>
        <dbReference type="ARBA" id="ARBA00004496"/>
    </source>
</evidence>
<dbReference type="Gene3D" id="1.10.150.130">
    <property type="match status" value="1"/>
</dbReference>
<dbReference type="InterPro" id="IPR044068">
    <property type="entry name" value="CB"/>
</dbReference>
<dbReference type="PANTHER" id="PTHR30349:SF81">
    <property type="entry name" value="TYROSINE RECOMBINASE XERC"/>
    <property type="match status" value="1"/>
</dbReference>
<dbReference type="InterPro" id="IPR013762">
    <property type="entry name" value="Integrase-like_cat_sf"/>
</dbReference>
<evidence type="ECO:0000256" key="6">
    <source>
        <dbReference type="ARBA" id="ARBA00022829"/>
    </source>
</evidence>
<keyword evidence="7 11" id="KW-0229">DNA integration</keyword>
<comment type="subcellular location">
    <subcellularLocation>
        <location evidence="1 11">Cytoplasm</location>
    </subcellularLocation>
</comment>
<dbReference type="NCBIfam" id="TIGR02225">
    <property type="entry name" value="recomb_XerD"/>
    <property type="match status" value="1"/>
</dbReference>
<dbReference type="NCBIfam" id="NF040815">
    <property type="entry name" value="recomb_XerA_Arch"/>
    <property type="match status" value="1"/>
</dbReference>
<dbReference type="Pfam" id="PF00589">
    <property type="entry name" value="Phage_integrase"/>
    <property type="match status" value="1"/>
</dbReference>
<evidence type="ECO:0000256" key="5">
    <source>
        <dbReference type="ARBA" id="ARBA00022618"/>
    </source>
</evidence>
<keyword evidence="6 11" id="KW-0159">Chromosome partition</keyword>
<feature type="active site" evidence="11">
    <location>
        <position position="249"/>
    </location>
</feature>
<name>A0ABW4J7N3_9LACO</name>
<evidence type="ECO:0000256" key="8">
    <source>
        <dbReference type="ARBA" id="ARBA00023125"/>
    </source>
</evidence>
<dbReference type="PANTHER" id="PTHR30349">
    <property type="entry name" value="PHAGE INTEGRASE-RELATED"/>
    <property type="match status" value="1"/>
</dbReference>
<evidence type="ECO:0000313" key="14">
    <source>
        <dbReference type="EMBL" id="MFD1671588.1"/>
    </source>
</evidence>
<evidence type="ECO:0000256" key="10">
    <source>
        <dbReference type="ARBA" id="ARBA00023306"/>
    </source>
</evidence>
<comment type="caution">
    <text evidence="14">The sequence shown here is derived from an EMBL/GenBank/DDBJ whole genome shotgun (WGS) entry which is preliminary data.</text>
</comment>